<feature type="domain" description="HTH tetR-type" evidence="3">
    <location>
        <begin position="18"/>
        <end position="79"/>
    </location>
</feature>
<dbReference type="Pfam" id="PF00440">
    <property type="entry name" value="TetR_N"/>
    <property type="match status" value="1"/>
</dbReference>
<dbReference type="InterPro" id="IPR009057">
    <property type="entry name" value="Homeodomain-like_sf"/>
</dbReference>
<accession>A0A4V3DAJ3</accession>
<sequence length="227" mass="25035">MRSFTRRVPAKARTDRNAATRERILDAAERLFAEHGVHEVSNRQVAEAAGQGNTAVVGYHFGTKSDLVRAIVRRHTEDIEATREAMVARVAGSDDLRDWLDCLVRPTFDHMAALGTPSWYARFGAQVMTDPALREILVDEHLGSPFLVRILDGLHACLPSLPPAVFRERGDVARHLLVHVPVERERALAEGTPTTRATWADTATGLVDVLVGVWLAPVTPTTDQEHA</sequence>
<protein>
    <submittedName>
        <fullName evidence="4">TetR family transcriptional regulator</fullName>
    </submittedName>
</protein>
<gene>
    <name evidence="4" type="ORF">EV188_10297</name>
</gene>
<dbReference type="GO" id="GO:0000976">
    <property type="term" value="F:transcription cis-regulatory region binding"/>
    <property type="evidence" value="ECO:0007669"/>
    <property type="project" value="TreeGrafter"/>
</dbReference>
<dbReference type="OrthoDB" id="2356263at2"/>
<dbReference type="AlphaFoldDB" id="A0A4V3DAJ3"/>
<comment type="caution">
    <text evidence="4">The sequence shown here is derived from an EMBL/GenBank/DDBJ whole genome shotgun (WGS) entry which is preliminary data.</text>
</comment>
<evidence type="ECO:0000313" key="4">
    <source>
        <dbReference type="EMBL" id="TDQ62443.1"/>
    </source>
</evidence>
<dbReference type="Proteomes" id="UP000295705">
    <property type="component" value="Unassembled WGS sequence"/>
</dbReference>
<dbReference type="PANTHER" id="PTHR30055">
    <property type="entry name" value="HTH-TYPE TRANSCRIPTIONAL REGULATOR RUTR"/>
    <property type="match status" value="1"/>
</dbReference>
<dbReference type="GO" id="GO:0003700">
    <property type="term" value="F:DNA-binding transcription factor activity"/>
    <property type="evidence" value="ECO:0007669"/>
    <property type="project" value="TreeGrafter"/>
</dbReference>
<evidence type="ECO:0000256" key="2">
    <source>
        <dbReference type="PROSITE-ProRule" id="PRU00335"/>
    </source>
</evidence>
<keyword evidence="1 2" id="KW-0238">DNA-binding</keyword>
<dbReference type="InterPro" id="IPR041586">
    <property type="entry name" value="PsrA_TetR_C"/>
</dbReference>
<dbReference type="InterPro" id="IPR001647">
    <property type="entry name" value="HTH_TetR"/>
</dbReference>
<dbReference type="Gene3D" id="1.10.357.10">
    <property type="entry name" value="Tetracycline Repressor, domain 2"/>
    <property type="match status" value="1"/>
</dbReference>
<comment type="caution">
    <text evidence="2">Lacks conserved residue(s) required for the propagation of feature annotation.</text>
</comment>
<reference evidence="4 5" key="1">
    <citation type="submission" date="2019-03" db="EMBL/GenBank/DDBJ databases">
        <title>Genomic Encyclopedia of Type Strains, Phase IV (KMG-IV): sequencing the most valuable type-strain genomes for metagenomic binning, comparative biology and taxonomic classification.</title>
        <authorList>
            <person name="Goeker M."/>
        </authorList>
    </citation>
    <scope>NUCLEOTIDE SEQUENCE [LARGE SCALE GENOMIC DNA]</scope>
    <source>
        <strain evidence="4 5">DSM 45775</strain>
    </source>
</reference>
<dbReference type="PANTHER" id="PTHR30055:SF235">
    <property type="entry name" value="TRANSCRIPTIONAL REGULATORY PROTEIN"/>
    <property type="match status" value="1"/>
</dbReference>
<dbReference type="InterPro" id="IPR050109">
    <property type="entry name" value="HTH-type_TetR-like_transc_reg"/>
</dbReference>
<dbReference type="SUPFAM" id="SSF46689">
    <property type="entry name" value="Homeodomain-like"/>
    <property type="match status" value="1"/>
</dbReference>
<proteinExistence type="predicted"/>
<evidence type="ECO:0000256" key="1">
    <source>
        <dbReference type="ARBA" id="ARBA00023125"/>
    </source>
</evidence>
<dbReference type="EMBL" id="SNYO01000002">
    <property type="protein sequence ID" value="TDQ62443.1"/>
    <property type="molecule type" value="Genomic_DNA"/>
</dbReference>
<dbReference type="Pfam" id="PF17939">
    <property type="entry name" value="TetR_C_30"/>
    <property type="match status" value="1"/>
</dbReference>
<organism evidence="4 5">
    <name type="scientific">Actinomycetospora succinea</name>
    <dbReference type="NCBI Taxonomy" id="663603"/>
    <lineage>
        <taxon>Bacteria</taxon>
        <taxon>Bacillati</taxon>
        <taxon>Actinomycetota</taxon>
        <taxon>Actinomycetes</taxon>
        <taxon>Pseudonocardiales</taxon>
        <taxon>Pseudonocardiaceae</taxon>
        <taxon>Actinomycetospora</taxon>
    </lineage>
</organism>
<name>A0A4V3DAJ3_9PSEU</name>
<dbReference type="PROSITE" id="PS50977">
    <property type="entry name" value="HTH_TETR_2"/>
    <property type="match status" value="1"/>
</dbReference>
<keyword evidence="5" id="KW-1185">Reference proteome</keyword>
<evidence type="ECO:0000313" key="5">
    <source>
        <dbReference type="Proteomes" id="UP000295705"/>
    </source>
</evidence>
<evidence type="ECO:0000259" key="3">
    <source>
        <dbReference type="PROSITE" id="PS50977"/>
    </source>
</evidence>